<feature type="non-terminal residue" evidence="2">
    <location>
        <position position="89"/>
    </location>
</feature>
<feature type="domain" description="GPCPD1-like C2" evidence="1">
    <location>
        <begin position="1"/>
        <end position="88"/>
    </location>
</feature>
<proteinExistence type="predicted"/>
<accession>A0A699X663</accession>
<gene>
    <name evidence="2" type="ORF">Tci_924620</name>
</gene>
<name>A0A699X663_TANCI</name>
<dbReference type="Pfam" id="PF25329">
    <property type="entry name" value="C2_GDE1"/>
    <property type="match status" value="1"/>
</dbReference>
<evidence type="ECO:0000313" key="2">
    <source>
        <dbReference type="EMBL" id="GFD52651.1"/>
    </source>
</evidence>
<dbReference type="EMBL" id="BKCJ011784774">
    <property type="protein sequence ID" value="GFD52651.1"/>
    <property type="molecule type" value="Genomic_DNA"/>
</dbReference>
<organism evidence="2">
    <name type="scientific">Tanacetum cinerariifolium</name>
    <name type="common">Dalmatian daisy</name>
    <name type="synonym">Chrysanthemum cinerariifolium</name>
    <dbReference type="NCBI Taxonomy" id="118510"/>
    <lineage>
        <taxon>Eukaryota</taxon>
        <taxon>Viridiplantae</taxon>
        <taxon>Streptophyta</taxon>
        <taxon>Embryophyta</taxon>
        <taxon>Tracheophyta</taxon>
        <taxon>Spermatophyta</taxon>
        <taxon>Magnoliopsida</taxon>
        <taxon>eudicotyledons</taxon>
        <taxon>Gunneridae</taxon>
        <taxon>Pentapetalae</taxon>
        <taxon>asterids</taxon>
        <taxon>campanulids</taxon>
        <taxon>Asterales</taxon>
        <taxon>Asteraceae</taxon>
        <taxon>Asteroideae</taxon>
        <taxon>Anthemideae</taxon>
        <taxon>Anthemidinae</taxon>
        <taxon>Tanacetum</taxon>
    </lineage>
</organism>
<evidence type="ECO:0000259" key="1">
    <source>
        <dbReference type="Pfam" id="PF25329"/>
    </source>
</evidence>
<dbReference type="AlphaFoldDB" id="A0A699X663"/>
<sequence>VSASGATGETYPIDLPVQDIATEPITFMTKDVSKVQLLFDICPTYAGSKDSIVGRGVALLSTIKTHIGSKRIPLQGDVKVPIVAASTLQ</sequence>
<feature type="non-terminal residue" evidence="2">
    <location>
        <position position="1"/>
    </location>
</feature>
<reference evidence="2" key="1">
    <citation type="journal article" date="2019" name="Sci. Rep.">
        <title>Draft genome of Tanacetum cinerariifolium, the natural source of mosquito coil.</title>
        <authorList>
            <person name="Yamashiro T."/>
            <person name="Shiraishi A."/>
            <person name="Satake H."/>
            <person name="Nakayama K."/>
        </authorList>
    </citation>
    <scope>NUCLEOTIDE SEQUENCE</scope>
</reference>
<dbReference type="InterPro" id="IPR057506">
    <property type="entry name" value="C2_GPCPD1"/>
</dbReference>
<protein>
    <recommendedName>
        <fullName evidence="1">GPCPD1-like C2 domain-containing protein</fullName>
    </recommendedName>
</protein>
<comment type="caution">
    <text evidence="2">The sequence shown here is derived from an EMBL/GenBank/DDBJ whole genome shotgun (WGS) entry which is preliminary data.</text>
</comment>